<evidence type="ECO:0000313" key="2">
    <source>
        <dbReference type="Proteomes" id="UP000499080"/>
    </source>
</evidence>
<comment type="caution">
    <text evidence="1">The sequence shown here is derived from an EMBL/GenBank/DDBJ whole genome shotgun (WGS) entry which is preliminary data.</text>
</comment>
<gene>
    <name evidence="1" type="ORF">AVEN_237450_1</name>
</gene>
<name>A0A4Y2EWA3_ARAVE</name>
<sequence length="288" mass="32822">CFLGSLSTLQNTVTKSKCVVLPPENDVMQLEETLNNLNIRLMATIQQFGVLMNCAPRSFKGSFGEIPVIHKDPRLICSLKKGDLNWTKIMTSITECATQLEKYFQQLLNSDPNYIVFATWERFSQTLENFKILTTSVDIALSSMQEPQFSGSQQIVSSLTSLSNEVHKEFVNATQQYNAIRHEAKIKTSSQDDVRNKSVSATVQKLTKEVLLAYQDITTLCVTSDNMNASEDNICPENLFTTRIMTYLSNFEKYLRFQKVKKLVRKLRKRIQQYLSSVDDLKAIDDSL</sequence>
<keyword evidence="2" id="KW-1185">Reference proteome</keyword>
<protein>
    <submittedName>
        <fullName evidence="1">Uncharacterized protein</fullName>
    </submittedName>
</protein>
<dbReference type="OrthoDB" id="6421618at2759"/>
<reference evidence="1 2" key="1">
    <citation type="journal article" date="2019" name="Sci. Rep.">
        <title>Orb-weaving spider Araneus ventricosus genome elucidates the spidroin gene catalogue.</title>
        <authorList>
            <person name="Kono N."/>
            <person name="Nakamura H."/>
            <person name="Ohtoshi R."/>
            <person name="Moran D.A.P."/>
            <person name="Shinohara A."/>
            <person name="Yoshida Y."/>
            <person name="Fujiwara M."/>
            <person name="Mori M."/>
            <person name="Tomita M."/>
            <person name="Arakawa K."/>
        </authorList>
    </citation>
    <scope>NUCLEOTIDE SEQUENCE [LARGE SCALE GENOMIC DNA]</scope>
</reference>
<accession>A0A4Y2EWA3</accession>
<proteinExistence type="predicted"/>
<feature type="non-terminal residue" evidence="1">
    <location>
        <position position="1"/>
    </location>
</feature>
<dbReference type="AlphaFoldDB" id="A0A4Y2EWA3"/>
<dbReference type="EMBL" id="BGPR01171813">
    <property type="protein sequence ID" value="GBM33520.1"/>
    <property type="molecule type" value="Genomic_DNA"/>
</dbReference>
<feature type="non-terminal residue" evidence="1">
    <location>
        <position position="288"/>
    </location>
</feature>
<evidence type="ECO:0000313" key="1">
    <source>
        <dbReference type="EMBL" id="GBM33520.1"/>
    </source>
</evidence>
<dbReference type="Proteomes" id="UP000499080">
    <property type="component" value="Unassembled WGS sequence"/>
</dbReference>
<organism evidence="1 2">
    <name type="scientific">Araneus ventricosus</name>
    <name type="common">Orbweaver spider</name>
    <name type="synonym">Epeira ventricosa</name>
    <dbReference type="NCBI Taxonomy" id="182803"/>
    <lineage>
        <taxon>Eukaryota</taxon>
        <taxon>Metazoa</taxon>
        <taxon>Ecdysozoa</taxon>
        <taxon>Arthropoda</taxon>
        <taxon>Chelicerata</taxon>
        <taxon>Arachnida</taxon>
        <taxon>Araneae</taxon>
        <taxon>Araneomorphae</taxon>
        <taxon>Entelegynae</taxon>
        <taxon>Araneoidea</taxon>
        <taxon>Araneidae</taxon>
        <taxon>Araneus</taxon>
    </lineage>
</organism>